<keyword evidence="2 5" id="KW-0812">Transmembrane</keyword>
<gene>
    <name evidence="7" type="ORF">F7231_23920</name>
</gene>
<dbReference type="RefSeq" id="WP_085413246.1">
    <property type="nucleotide sequence ID" value="NZ_WAEL01000011.1"/>
</dbReference>
<dbReference type="EMBL" id="WAEL01000011">
    <property type="protein sequence ID" value="NID13240.1"/>
    <property type="molecule type" value="Genomic_DNA"/>
</dbReference>
<sequence length="451" mass="49381">MLNTSPTPPVLETNQGQTNYRWVIAALLFFATTINYLDRVVISLLKPTLEKDFNWTETDYSNLVVVFQAAYALGMLGIGSIIDKVGTRIGYALSITAWSVVGIATAFAKTTFGFGVARAGLGLSEAGNFPAAIKTVAEWFPKKERALATGIFNSGTNIGAIIAPLTVPFITANYGWEWAFILTGLTGFIWLVLWLTMYKKPADHKKVSAGELAYINSDVDERTEETTASGALKVSWFKLLTYRQTWAFFCGKLLTDPIWWFYLFWLPAFLKAQYGLQGTDLAVPVASVYTIASVGSVFGGWLPLNLTRKGMSIFRARKTAMLIYALCALPVVFAQWLGSMNIWLAVFIIGFAASAHQAWSANIFTTVSDMFPRRAVASVTGIGGMAGAVGGILIARLAGRLFDHYKALGHIETGYYIMFIICGFAYLTAWGVMHLLVPKFKTINLSGQTAA</sequence>
<feature type="domain" description="Major facilitator superfamily (MFS) profile" evidence="6">
    <location>
        <begin position="24"/>
        <end position="441"/>
    </location>
</feature>
<evidence type="ECO:0000256" key="2">
    <source>
        <dbReference type="ARBA" id="ARBA00022692"/>
    </source>
</evidence>
<dbReference type="Proteomes" id="UP000606008">
    <property type="component" value="Unassembled WGS sequence"/>
</dbReference>
<reference evidence="8" key="2">
    <citation type="submission" date="2023-07" db="EMBL/GenBank/DDBJ databases">
        <authorList>
            <person name="Jung D.-H."/>
        </authorList>
    </citation>
    <scope>NUCLEOTIDE SEQUENCE [LARGE SCALE GENOMIC DNA]</scope>
    <source>
        <strain evidence="8">JA-25</strain>
    </source>
</reference>
<name>A0ABX0QL86_9BACT</name>
<evidence type="ECO:0000256" key="4">
    <source>
        <dbReference type="ARBA" id="ARBA00023136"/>
    </source>
</evidence>
<organism evidence="7 8">
    <name type="scientific">Fibrivirga algicola</name>
    <dbReference type="NCBI Taxonomy" id="2950420"/>
    <lineage>
        <taxon>Bacteria</taxon>
        <taxon>Pseudomonadati</taxon>
        <taxon>Bacteroidota</taxon>
        <taxon>Cytophagia</taxon>
        <taxon>Cytophagales</taxon>
        <taxon>Spirosomataceae</taxon>
        <taxon>Fibrivirga</taxon>
    </lineage>
</organism>
<feature type="transmembrane region" description="Helical" evidence="5">
    <location>
        <begin position="286"/>
        <end position="307"/>
    </location>
</feature>
<evidence type="ECO:0000256" key="5">
    <source>
        <dbReference type="SAM" id="Phobius"/>
    </source>
</evidence>
<dbReference type="PANTHER" id="PTHR11662:SF285">
    <property type="entry name" value="HEXURONATE TRANSPORTER"/>
    <property type="match status" value="1"/>
</dbReference>
<dbReference type="SUPFAM" id="SSF103473">
    <property type="entry name" value="MFS general substrate transporter"/>
    <property type="match status" value="1"/>
</dbReference>
<feature type="transmembrane region" description="Helical" evidence="5">
    <location>
        <begin position="178"/>
        <end position="198"/>
    </location>
</feature>
<keyword evidence="3 5" id="KW-1133">Transmembrane helix</keyword>
<dbReference type="CDD" id="cd17319">
    <property type="entry name" value="MFS_ExuT_GudP_like"/>
    <property type="match status" value="1"/>
</dbReference>
<dbReference type="PROSITE" id="PS50850">
    <property type="entry name" value="MFS"/>
    <property type="match status" value="1"/>
</dbReference>
<feature type="transmembrane region" description="Helical" evidence="5">
    <location>
        <begin position="20"/>
        <end position="42"/>
    </location>
</feature>
<dbReference type="InterPro" id="IPR011701">
    <property type="entry name" value="MFS"/>
</dbReference>
<feature type="transmembrane region" description="Helical" evidence="5">
    <location>
        <begin position="88"/>
        <end position="108"/>
    </location>
</feature>
<comment type="caution">
    <text evidence="7">The sequence shown here is derived from an EMBL/GenBank/DDBJ whole genome shotgun (WGS) entry which is preliminary data.</text>
</comment>
<keyword evidence="4 5" id="KW-0472">Membrane</keyword>
<proteinExistence type="predicted"/>
<evidence type="ECO:0000313" key="7">
    <source>
        <dbReference type="EMBL" id="NID13240.1"/>
    </source>
</evidence>
<feature type="transmembrane region" description="Helical" evidence="5">
    <location>
        <begin position="342"/>
        <end position="364"/>
    </location>
</feature>
<comment type="subcellular location">
    <subcellularLocation>
        <location evidence="1">Membrane</location>
        <topology evidence="1">Multi-pass membrane protein</topology>
    </subcellularLocation>
</comment>
<feature type="transmembrane region" description="Helical" evidence="5">
    <location>
        <begin position="319"/>
        <end position="336"/>
    </location>
</feature>
<dbReference type="InterPro" id="IPR036259">
    <property type="entry name" value="MFS_trans_sf"/>
</dbReference>
<feature type="transmembrane region" description="Helical" evidence="5">
    <location>
        <begin position="415"/>
        <end position="437"/>
    </location>
</feature>
<dbReference type="Pfam" id="PF07690">
    <property type="entry name" value="MFS_1"/>
    <property type="match status" value="1"/>
</dbReference>
<dbReference type="Gene3D" id="1.20.1250.20">
    <property type="entry name" value="MFS general substrate transporter like domains"/>
    <property type="match status" value="2"/>
</dbReference>
<dbReference type="InterPro" id="IPR020846">
    <property type="entry name" value="MFS_dom"/>
</dbReference>
<feature type="transmembrane region" description="Helical" evidence="5">
    <location>
        <begin position="151"/>
        <end position="172"/>
    </location>
</feature>
<keyword evidence="8" id="KW-1185">Reference proteome</keyword>
<evidence type="ECO:0000313" key="8">
    <source>
        <dbReference type="Proteomes" id="UP000606008"/>
    </source>
</evidence>
<evidence type="ECO:0000259" key="6">
    <source>
        <dbReference type="PROSITE" id="PS50850"/>
    </source>
</evidence>
<feature type="transmembrane region" description="Helical" evidence="5">
    <location>
        <begin position="246"/>
        <end position="266"/>
    </location>
</feature>
<feature type="transmembrane region" description="Helical" evidence="5">
    <location>
        <begin position="376"/>
        <end position="395"/>
    </location>
</feature>
<evidence type="ECO:0000256" key="1">
    <source>
        <dbReference type="ARBA" id="ARBA00004141"/>
    </source>
</evidence>
<protein>
    <submittedName>
        <fullName evidence="7">MFS transporter</fullName>
    </submittedName>
</protein>
<dbReference type="InterPro" id="IPR050382">
    <property type="entry name" value="MFS_Na/Anion_cotransporter"/>
</dbReference>
<accession>A0ABX0QL86</accession>
<feature type="transmembrane region" description="Helical" evidence="5">
    <location>
        <begin position="63"/>
        <end position="82"/>
    </location>
</feature>
<reference evidence="8" key="1">
    <citation type="submission" date="2019-09" db="EMBL/GenBank/DDBJ databases">
        <authorList>
            <person name="Jung D.-H."/>
        </authorList>
    </citation>
    <scope>NUCLEOTIDE SEQUENCE [LARGE SCALE GENOMIC DNA]</scope>
    <source>
        <strain evidence="8">JA-25</strain>
    </source>
</reference>
<evidence type="ECO:0000256" key="3">
    <source>
        <dbReference type="ARBA" id="ARBA00022989"/>
    </source>
</evidence>
<dbReference type="PANTHER" id="PTHR11662">
    <property type="entry name" value="SOLUTE CARRIER FAMILY 17"/>
    <property type="match status" value="1"/>
</dbReference>